<gene>
    <name evidence="10" type="ORF">FB476_1855</name>
</gene>
<dbReference type="PANTHER" id="PTHR38658">
    <property type="entry name" value="OXPP CYCLE PROTEIN OPCA-RELATED"/>
    <property type="match status" value="1"/>
</dbReference>
<dbReference type="InterPro" id="IPR046801">
    <property type="entry name" value="OpcA_G6PD_N"/>
</dbReference>
<evidence type="ECO:0000256" key="1">
    <source>
        <dbReference type="ARBA" id="ARBA00000832"/>
    </source>
</evidence>
<dbReference type="EC" id="3.1.1.31" evidence="4"/>
<feature type="domain" description="Glucose-6-phosphate dehydrogenase assembly protein OpcA C-terminal" evidence="9">
    <location>
        <begin position="165"/>
        <end position="298"/>
    </location>
</feature>
<dbReference type="EMBL" id="VFPU01000001">
    <property type="protein sequence ID" value="TQM96961.1"/>
    <property type="molecule type" value="Genomic_DNA"/>
</dbReference>
<dbReference type="UniPathway" id="UPA00115">
    <property type="reaction ID" value="UER00409"/>
</dbReference>
<dbReference type="InterPro" id="IPR004555">
    <property type="entry name" value="G6PDH_assembly_OpcA"/>
</dbReference>
<keyword evidence="11" id="KW-1185">Reference proteome</keyword>
<dbReference type="CDD" id="cd01400">
    <property type="entry name" value="6PGL"/>
    <property type="match status" value="1"/>
</dbReference>
<evidence type="ECO:0000313" key="10">
    <source>
        <dbReference type="EMBL" id="TQM96961.1"/>
    </source>
</evidence>
<protein>
    <recommendedName>
        <fullName evidence="5">6-phosphogluconolactonase</fullName>
        <ecNumber evidence="4">3.1.1.31</ecNumber>
    </recommendedName>
</protein>
<evidence type="ECO:0000256" key="4">
    <source>
        <dbReference type="ARBA" id="ARBA00013198"/>
    </source>
</evidence>
<dbReference type="AlphaFoldDB" id="A0A543KPG4"/>
<dbReference type="GO" id="GO:0017057">
    <property type="term" value="F:6-phosphogluconolactonase activity"/>
    <property type="evidence" value="ECO:0007669"/>
    <property type="project" value="UniProtKB-EC"/>
</dbReference>
<dbReference type="PANTHER" id="PTHR38658:SF1">
    <property type="entry name" value="OXPP CYCLE PROTEIN OPCA-RELATED"/>
    <property type="match status" value="1"/>
</dbReference>
<dbReference type="InterPro" id="IPR005900">
    <property type="entry name" value="6-phosphogluconolactonase_DevB"/>
</dbReference>
<comment type="caution">
    <text evidence="10">The sequence shown here is derived from an EMBL/GenBank/DDBJ whole genome shotgun (WGS) entry which is preliminary data.</text>
</comment>
<dbReference type="Pfam" id="PF20171">
    <property type="entry name" value="OpcA_G6PD_C"/>
    <property type="match status" value="1"/>
</dbReference>
<evidence type="ECO:0000256" key="5">
    <source>
        <dbReference type="ARBA" id="ARBA00020337"/>
    </source>
</evidence>
<feature type="region of interest" description="Disordered" evidence="6">
    <location>
        <begin position="313"/>
        <end position="354"/>
    </location>
</feature>
<name>A0A543KPG4_9MICO</name>
<organism evidence="10 11">
    <name type="scientific">Ornithinimicrobium humiphilum</name>
    <dbReference type="NCBI Taxonomy" id="125288"/>
    <lineage>
        <taxon>Bacteria</taxon>
        <taxon>Bacillati</taxon>
        <taxon>Actinomycetota</taxon>
        <taxon>Actinomycetes</taxon>
        <taxon>Micrococcales</taxon>
        <taxon>Ornithinimicrobiaceae</taxon>
        <taxon>Ornithinimicrobium</taxon>
    </lineage>
</organism>
<sequence length="614" mass="64957">MIRDLPSTSTRTVSKELVRIRNQVGAIAMGRVLTLLVSVDEELADDAIRAANDATRQHPARILVLVRANSRGKGRLDAQIRVGGDAGASEIVVLRLYGDLSRQQAAVVTPLLLPDSPIVAWWPGDAPADVAGSPVGQMANRRITDAATGPRPATLLKRRARHYAPGDTDLAWTRLTRWRALLAASLEAAPFEPVESAAVTAEPDDPSAALLAGWLAASLRCPVSLVRSAAGTGLVSVRLDRASGPIDLVRSTDGGDTATLTRAGSPARLVALRTPTLAEALAEELRRLDADEVYAHALLDGLPVVTRGTTRSRAVRAGQVPDGPGAVDTSSRSSVSSRSLEGLTPSERGSDEGVQARVDAGLSAAREDDVRTFGDRDAVAEAVADELVRRVEAAVADRGEAHVVLTGGSAGTAVTTALAARARAGELEREVWRCVHLWWGDERFVPAGHEDRNDAQADAAGLADLPVLERNVHRVPAGSDPDRAEEAAARYAAELATHAPEGSRVPHLDVVLLGVGPDAHVASLFPGRPQLDVTDRTTAAVTDSPKPPPVRVTLTLPALTAAEAVWFVVTGEDKARAVERARGTHDDHEMPASCVRGRLETLWWLDEAAAARLR</sequence>
<feature type="domain" description="Glucose-6-phosphate dehydrogenase assembly protein OpcA N-terminal" evidence="8">
    <location>
        <begin position="51"/>
        <end position="160"/>
    </location>
</feature>
<dbReference type="SUPFAM" id="SSF100950">
    <property type="entry name" value="NagB/RpiA/CoA transferase-like"/>
    <property type="match status" value="1"/>
</dbReference>
<dbReference type="InterPro" id="IPR037171">
    <property type="entry name" value="NagB/RpiA_transferase-like"/>
</dbReference>
<dbReference type="NCBIfam" id="TIGR01198">
    <property type="entry name" value="pgl"/>
    <property type="match status" value="1"/>
</dbReference>
<evidence type="ECO:0000256" key="6">
    <source>
        <dbReference type="SAM" id="MobiDB-lite"/>
    </source>
</evidence>
<dbReference type="GO" id="GO:0005975">
    <property type="term" value="P:carbohydrate metabolic process"/>
    <property type="evidence" value="ECO:0007669"/>
    <property type="project" value="InterPro"/>
</dbReference>
<dbReference type="GO" id="GO:0006098">
    <property type="term" value="P:pentose-phosphate shunt"/>
    <property type="evidence" value="ECO:0007669"/>
    <property type="project" value="UniProtKB-UniPathway"/>
</dbReference>
<reference evidence="10 11" key="1">
    <citation type="submission" date="2019-06" db="EMBL/GenBank/DDBJ databases">
        <title>Sequencing the genomes of 1000 actinobacteria strains.</title>
        <authorList>
            <person name="Klenk H.-P."/>
        </authorList>
    </citation>
    <scope>NUCLEOTIDE SEQUENCE [LARGE SCALE GENOMIC DNA]</scope>
    <source>
        <strain evidence="10 11">DSM 12362</strain>
    </source>
</reference>
<dbReference type="Gene3D" id="3.40.50.1360">
    <property type="match status" value="1"/>
</dbReference>
<feature type="compositionally biased region" description="Low complexity" evidence="6">
    <location>
        <begin position="330"/>
        <end position="339"/>
    </location>
</feature>
<evidence type="ECO:0000259" key="9">
    <source>
        <dbReference type="Pfam" id="PF20171"/>
    </source>
</evidence>
<evidence type="ECO:0000313" key="11">
    <source>
        <dbReference type="Proteomes" id="UP000315133"/>
    </source>
</evidence>
<feature type="domain" description="Glucosamine/galactosamine-6-phosphate isomerase" evidence="7">
    <location>
        <begin position="375"/>
        <end position="603"/>
    </location>
</feature>
<comment type="pathway">
    <text evidence="3">Carbohydrate degradation; pentose phosphate pathway; D-ribulose 5-phosphate from D-glucose 6-phosphate (oxidative stage): step 2/3.</text>
</comment>
<evidence type="ECO:0000259" key="8">
    <source>
        <dbReference type="Pfam" id="PF10128"/>
    </source>
</evidence>
<dbReference type="InterPro" id="IPR046802">
    <property type="entry name" value="OpcA_G6PD_C"/>
</dbReference>
<evidence type="ECO:0000256" key="2">
    <source>
        <dbReference type="ARBA" id="ARBA00002681"/>
    </source>
</evidence>
<dbReference type="RefSeq" id="WP_202876944.1">
    <property type="nucleotide sequence ID" value="NZ_BAAAIL010000004.1"/>
</dbReference>
<dbReference type="Pfam" id="PF10128">
    <property type="entry name" value="OpcA_G6PD_assem"/>
    <property type="match status" value="1"/>
</dbReference>
<dbReference type="InterPro" id="IPR006148">
    <property type="entry name" value="Glc/Gal-6P_isomerase"/>
</dbReference>
<evidence type="ECO:0000256" key="3">
    <source>
        <dbReference type="ARBA" id="ARBA00004961"/>
    </source>
</evidence>
<evidence type="ECO:0000259" key="7">
    <source>
        <dbReference type="Pfam" id="PF01182"/>
    </source>
</evidence>
<dbReference type="Proteomes" id="UP000315133">
    <property type="component" value="Unassembled WGS sequence"/>
</dbReference>
<proteinExistence type="predicted"/>
<dbReference type="Pfam" id="PF01182">
    <property type="entry name" value="Glucosamine_iso"/>
    <property type="match status" value="1"/>
</dbReference>
<accession>A0A543KPG4</accession>
<comment type="catalytic activity">
    <reaction evidence="1">
        <text>6-phospho-D-glucono-1,5-lactone + H2O = 6-phospho-D-gluconate + H(+)</text>
        <dbReference type="Rhea" id="RHEA:12556"/>
        <dbReference type="ChEBI" id="CHEBI:15377"/>
        <dbReference type="ChEBI" id="CHEBI:15378"/>
        <dbReference type="ChEBI" id="CHEBI:57955"/>
        <dbReference type="ChEBI" id="CHEBI:58759"/>
        <dbReference type="EC" id="3.1.1.31"/>
    </reaction>
</comment>
<comment type="function">
    <text evidence="2">Hydrolysis of 6-phosphogluconolactone to 6-phosphogluconate.</text>
</comment>